<evidence type="ECO:0000313" key="9">
    <source>
        <dbReference type="EMBL" id="HIV37437.1"/>
    </source>
</evidence>
<comment type="similarity">
    <text evidence="6">Belongs to the ABC-4 integral membrane protein family.</text>
</comment>
<keyword evidence="2" id="KW-1003">Cell membrane</keyword>
<feature type="transmembrane region" description="Helical" evidence="7">
    <location>
        <begin position="706"/>
        <end position="733"/>
    </location>
</feature>
<feature type="transmembrane region" description="Helical" evidence="7">
    <location>
        <begin position="25"/>
        <end position="44"/>
    </location>
</feature>
<feature type="transmembrane region" description="Helical" evidence="7">
    <location>
        <begin position="654"/>
        <end position="675"/>
    </location>
</feature>
<evidence type="ECO:0000256" key="2">
    <source>
        <dbReference type="ARBA" id="ARBA00022475"/>
    </source>
</evidence>
<accession>A0A9D1PBS4</accession>
<keyword evidence="3 7" id="KW-0812">Transmembrane</keyword>
<evidence type="ECO:0000259" key="8">
    <source>
        <dbReference type="Pfam" id="PF02687"/>
    </source>
</evidence>
<evidence type="ECO:0000256" key="1">
    <source>
        <dbReference type="ARBA" id="ARBA00004651"/>
    </source>
</evidence>
<keyword evidence="4 7" id="KW-1133">Transmembrane helix</keyword>
<dbReference type="GO" id="GO:0005886">
    <property type="term" value="C:plasma membrane"/>
    <property type="evidence" value="ECO:0007669"/>
    <property type="project" value="UniProtKB-SubCell"/>
</dbReference>
<dbReference type="PANTHER" id="PTHR30572">
    <property type="entry name" value="MEMBRANE COMPONENT OF TRANSPORTER-RELATED"/>
    <property type="match status" value="1"/>
</dbReference>
<sequence length="788" mass="89472">MSLIANNNQKPAWKLVFKALKANRFRTFCILFAICTCTFVMTFLPCVNTLDYLNTYEDFSGEEHAVFTSLTEEETAALVKDLHFEKFLLEKYGDLGELGGTYARPVYEEIPGKTSPDYEILEGRLPEKEDEILLDAALAKKIQASCGDTLSFFDKKEKEYVFQVCGITKAALGTSIPDFYVSASFAQTSPLFTGKDFSLKIWLKPEFLSGGFEKSSALLAKISEEYGVPDSQIAPNYYSIDTSPLTPSVILVYFFLDLLVLVIGLLVIYSIFYISIMSRIQAFGQMQTLGMTARQIRRMVNLESSLLCLIGSLTGILPGMLLSGAVTGQWSLSYMAGIGLTVFLCSYIFLMAFLQKPAKIASRITPWKALTWQENSDLPFSGRLSCRSLGKMRARKNRKKMFLTRLSMVAGGIFFLLTAAYISFWDIDLRVHSGYFQDADYILSFNSEYLNSSDTELIEYQEQNVFSRDFLEKLGSFSDVEKVFPLHEEFVNVLTDQGSESTNLIAFDKEIFSLMKPYLSDSSLTYEELEESGSALYNPIYYYGTDYFQKGSLSLNYYDGSGYENISLPVAGSIDPKFSEDYVPLNTSFLVPVSVFEKMYPDINTVSMVYITTQDHIASPQLEQYLKEFSRDCPLVLMDSYQDYHRELARQNRIFLLLFVGATLIVIIFSVLNLLNSTLNKMVTQNRELALFEAVGMTRKEIKKMLLYECLYMCRMPLIISWILGAGMNFLLYRFLFLSSPSVLPYHLPLLPLLLWSLFVLAVPAGITLLCYRHFTKAGLMERLKRDE</sequence>
<evidence type="ECO:0000313" key="10">
    <source>
        <dbReference type="Proteomes" id="UP000886814"/>
    </source>
</evidence>
<dbReference type="AlphaFoldDB" id="A0A9D1PBS4"/>
<evidence type="ECO:0000256" key="4">
    <source>
        <dbReference type="ARBA" id="ARBA00022989"/>
    </source>
</evidence>
<proteinExistence type="inferred from homology"/>
<feature type="transmembrane region" description="Helical" evidence="7">
    <location>
        <begin position="753"/>
        <end position="775"/>
    </location>
</feature>
<dbReference type="PANTHER" id="PTHR30572:SF4">
    <property type="entry name" value="ABC TRANSPORTER PERMEASE YTRF"/>
    <property type="match status" value="1"/>
</dbReference>
<evidence type="ECO:0000256" key="7">
    <source>
        <dbReference type="SAM" id="Phobius"/>
    </source>
</evidence>
<dbReference type="GO" id="GO:0022857">
    <property type="term" value="F:transmembrane transporter activity"/>
    <property type="evidence" value="ECO:0007669"/>
    <property type="project" value="TreeGrafter"/>
</dbReference>
<evidence type="ECO:0000256" key="5">
    <source>
        <dbReference type="ARBA" id="ARBA00023136"/>
    </source>
</evidence>
<evidence type="ECO:0000256" key="6">
    <source>
        <dbReference type="ARBA" id="ARBA00038076"/>
    </source>
</evidence>
<feature type="transmembrane region" description="Helical" evidence="7">
    <location>
        <begin position="332"/>
        <end position="354"/>
    </location>
</feature>
<comment type="caution">
    <text evidence="9">The sequence shown here is derived from an EMBL/GenBank/DDBJ whole genome shotgun (WGS) entry which is preliminary data.</text>
</comment>
<dbReference type="EMBL" id="DXIQ01000003">
    <property type="protein sequence ID" value="HIV37437.1"/>
    <property type="molecule type" value="Genomic_DNA"/>
</dbReference>
<protein>
    <submittedName>
        <fullName evidence="9">ABC transporter permease</fullName>
    </submittedName>
</protein>
<dbReference type="InterPro" id="IPR003838">
    <property type="entry name" value="ABC3_permease_C"/>
</dbReference>
<gene>
    <name evidence="9" type="ORF">H9747_00310</name>
</gene>
<feature type="domain" description="ABC3 transporter permease C-terminal" evidence="8">
    <location>
        <begin position="663"/>
        <end position="778"/>
    </location>
</feature>
<dbReference type="InterPro" id="IPR050250">
    <property type="entry name" value="Macrolide_Exporter_MacB"/>
</dbReference>
<feature type="transmembrane region" description="Helical" evidence="7">
    <location>
        <begin position="250"/>
        <end position="276"/>
    </location>
</feature>
<comment type="subcellular location">
    <subcellularLocation>
        <location evidence="1">Cell membrane</location>
        <topology evidence="1">Multi-pass membrane protein</topology>
    </subcellularLocation>
</comment>
<dbReference type="Pfam" id="PF02687">
    <property type="entry name" value="FtsX"/>
    <property type="match status" value="2"/>
</dbReference>
<feature type="transmembrane region" description="Helical" evidence="7">
    <location>
        <begin position="306"/>
        <end position="326"/>
    </location>
</feature>
<reference evidence="9" key="2">
    <citation type="submission" date="2021-04" db="EMBL/GenBank/DDBJ databases">
        <authorList>
            <person name="Gilroy R."/>
        </authorList>
    </citation>
    <scope>NUCLEOTIDE SEQUENCE</scope>
    <source>
        <strain evidence="9">CHK195-9823</strain>
    </source>
</reference>
<evidence type="ECO:0000256" key="3">
    <source>
        <dbReference type="ARBA" id="ARBA00022692"/>
    </source>
</evidence>
<feature type="domain" description="ABC3 transporter permease C-terminal" evidence="8">
    <location>
        <begin position="258"/>
        <end position="352"/>
    </location>
</feature>
<organism evidence="9 10">
    <name type="scientific">Candidatus Blautia stercorigallinarum</name>
    <dbReference type="NCBI Taxonomy" id="2838501"/>
    <lineage>
        <taxon>Bacteria</taxon>
        <taxon>Bacillati</taxon>
        <taxon>Bacillota</taxon>
        <taxon>Clostridia</taxon>
        <taxon>Lachnospirales</taxon>
        <taxon>Lachnospiraceae</taxon>
        <taxon>Blautia</taxon>
    </lineage>
</organism>
<dbReference type="Proteomes" id="UP000886814">
    <property type="component" value="Unassembled WGS sequence"/>
</dbReference>
<reference evidence="9" key="1">
    <citation type="journal article" date="2021" name="PeerJ">
        <title>Extensive microbial diversity within the chicken gut microbiome revealed by metagenomics and culture.</title>
        <authorList>
            <person name="Gilroy R."/>
            <person name="Ravi A."/>
            <person name="Getino M."/>
            <person name="Pursley I."/>
            <person name="Horton D.L."/>
            <person name="Alikhan N.F."/>
            <person name="Baker D."/>
            <person name="Gharbi K."/>
            <person name="Hall N."/>
            <person name="Watson M."/>
            <person name="Adriaenssens E.M."/>
            <person name="Foster-Nyarko E."/>
            <person name="Jarju S."/>
            <person name="Secka A."/>
            <person name="Antonio M."/>
            <person name="Oren A."/>
            <person name="Chaudhuri R.R."/>
            <person name="La Ragione R."/>
            <person name="Hildebrand F."/>
            <person name="Pallen M.J."/>
        </authorList>
    </citation>
    <scope>NUCLEOTIDE SEQUENCE</scope>
    <source>
        <strain evidence="9">CHK195-9823</strain>
    </source>
</reference>
<feature type="transmembrane region" description="Helical" evidence="7">
    <location>
        <begin position="402"/>
        <end position="425"/>
    </location>
</feature>
<name>A0A9D1PBS4_9FIRM</name>
<keyword evidence="5 7" id="KW-0472">Membrane</keyword>